<proteinExistence type="predicted"/>
<dbReference type="Pfam" id="PF04525">
    <property type="entry name" value="LOR"/>
    <property type="match status" value="1"/>
</dbReference>
<dbReference type="InterPro" id="IPR038595">
    <property type="entry name" value="LOR_sf"/>
</dbReference>
<gene>
    <name evidence="2" type="ORF">BBJ29_003428</name>
    <name evidence="1" type="ORF">BBP00_00006136</name>
</gene>
<dbReference type="AlphaFoldDB" id="A0A3F2RLW4"/>
<comment type="caution">
    <text evidence="1">The sequence shown here is derived from an EMBL/GenBank/DDBJ whole genome shotgun (WGS) entry which is preliminary data.</text>
</comment>
<dbReference type="EMBL" id="MBDO02000199">
    <property type="protein sequence ID" value="RLN60143.1"/>
    <property type="molecule type" value="Genomic_DNA"/>
</dbReference>
<evidence type="ECO:0000313" key="4">
    <source>
        <dbReference type="Proteomes" id="UP000284657"/>
    </source>
</evidence>
<organism evidence="1 3">
    <name type="scientific">Phytophthora kernoviae</name>
    <dbReference type="NCBI Taxonomy" id="325452"/>
    <lineage>
        <taxon>Eukaryota</taxon>
        <taxon>Sar</taxon>
        <taxon>Stramenopiles</taxon>
        <taxon>Oomycota</taxon>
        <taxon>Peronosporomycetes</taxon>
        <taxon>Peronosporales</taxon>
        <taxon>Peronosporaceae</taxon>
        <taxon>Phytophthora</taxon>
    </lineage>
</organism>
<evidence type="ECO:0000313" key="3">
    <source>
        <dbReference type="Proteomes" id="UP000277300"/>
    </source>
</evidence>
<dbReference type="Proteomes" id="UP000277300">
    <property type="component" value="Unassembled WGS sequence"/>
</dbReference>
<evidence type="ECO:0000313" key="2">
    <source>
        <dbReference type="EMBL" id="RLN67127.1"/>
    </source>
</evidence>
<dbReference type="Proteomes" id="UP000284657">
    <property type="component" value="Unassembled WGS sequence"/>
</dbReference>
<name>A0A3F2RLW4_9STRA</name>
<dbReference type="EMBL" id="MBAD02000478">
    <property type="protein sequence ID" value="RLN67127.1"/>
    <property type="molecule type" value="Genomic_DNA"/>
</dbReference>
<evidence type="ECO:0000313" key="1">
    <source>
        <dbReference type="EMBL" id="RLN60143.1"/>
    </source>
</evidence>
<dbReference type="Gene3D" id="2.40.160.200">
    <property type="entry name" value="LURP1-related"/>
    <property type="match status" value="1"/>
</dbReference>
<sequence>MRMGAFKRRKATYSVYPREEFSKTPTLFKFTMMYGKLEMTFNDLMTGEICRLGCEREQGDVEIWLQRGISEDSSRQPIAHMYPGRTGTPLGYAVDIAEGVDAVMTLAALRHFVAAFDAGQVASKPLKLRVTADKVVDVNNHETLFLIQQKSMSLHKQRTLLDTRNQLPVATLRLSMFNRTPTYSAYPRTEHEETPYAFKFTADETTVRSEFVDLVGGQPCVIGCDPSNDGSDALSFWLVRGVGDTADVQQTIAHLKYTHKSPKTSLEQSVVLDVAPGVDRMMMILICIGLLDEGFEDEHTHPE</sequence>
<accession>A0A3F2RLW4</accession>
<dbReference type="OrthoDB" id="91357at2759"/>
<protein>
    <submittedName>
        <fullName evidence="1">Uncharacterized protein</fullName>
    </submittedName>
</protein>
<reference evidence="3 4" key="1">
    <citation type="submission" date="2018-07" db="EMBL/GenBank/DDBJ databases">
        <title>Genome sequencing of oomycete isolates from Chile give support for New Zealand origin for Phytophthora kernoviae and make available the first Nothophytophthora sp. genome.</title>
        <authorList>
            <person name="Studholme D.J."/>
            <person name="Sanfuentes E."/>
            <person name="Panda P."/>
            <person name="Hill R."/>
            <person name="Sambles C."/>
            <person name="Grant M."/>
            <person name="Williams N.M."/>
            <person name="Mcdougal R.L."/>
        </authorList>
    </citation>
    <scope>NUCLEOTIDE SEQUENCE [LARGE SCALE GENOMIC DNA]</scope>
    <source>
        <strain evidence="1">Chile6</strain>
        <strain evidence="2">Chile7</strain>
    </source>
</reference>
<dbReference type="InterPro" id="IPR007612">
    <property type="entry name" value="LOR"/>
</dbReference>